<feature type="domain" description="Ig-like" evidence="5">
    <location>
        <begin position="54"/>
        <end position="145"/>
    </location>
</feature>
<evidence type="ECO:0000313" key="6">
    <source>
        <dbReference type="EMBL" id="KAG7524546.1"/>
    </source>
</evidence>
<dbReference type="PANTHER" id="PTHR46484:SF8">
    <property type="entry name" value="B-CELL RECEPTOR CD22-LIKE-RELATED"/>
    <property type="match status" value="1"/>
</dbReference>
<dbReference type="InterPro" id="IPR013162">
    <property type="entry name" value="CD80_C2-set"/>
</dbReference>
<organism evidence="6 7">
    <name type="scientific">Solea senegalensis</name>
    <name type="common">Senegalese sole</name>
    <dbReference type="NCBI Taxonomy" id="28829"/>
    <lineage>
        <taxon>Eukaryota</taxon>
        <taxon>Metazoa</taxon>
        <taxon>Chordata</taxon>
        <taxon>Craniata</taxon>
        <taxon>Vertebrata</taxon>
        <taxon>Euteleostomi</taxon>
        <taxon>Actinopterygii</taxon>
        <taxon>Neopterygii</taxon>
        <taxon>Teleostei</taxon>
        <taxon>Neoteleostei</taxon>
        <taxon>Acanthomorphata</taxon>
        <taxon>Carangaria</taxon>
        <taxon>Pleuronectiformes</taxon>
        <taxon>Pleuronectoidei</taxon>
        <taxon>Soleidae</taxon>
        <taxon>Solea</taxon>
    </lineage>
</organism>
<dbReference type="AlphaFoldDB" id="A0AAV6T574"/>
<reference evidence="6 7" key="1">
    <citation type="journal article" date="2021" name="Sci. Rep.">
        <title>Chromosome anchoring in Senegalese sole (Solea senegalensis) reveals sex-associated markers and genome rearrangements in flatfish.</title>
        <authorList>
            <person name="Guerrero-Cozar I."/>
            <person name="Gomez-Garrido J."/>
            <person name="Berbel C."/>
            <person name="Martinez-Blanch J.F."/>
            <person name="Alioto T."/>
            <person name="Claros M.G."/>
            <person name="Gagnaire P.A."/>
            <person name="Manchado M."/>
        </authorList>
    </citation>
    <scope>NUCLEOTIDE SEQUENCE [LARGE SCALE GENOMIC DNA]</scope>
    <source>
        <strain evidence="6">Sse05_10M</strain>
    </source>
</reference>
<comment type="subcellular location">
    <subcellularLocation>
        <location evidence="1">Membrane</location>
        <topology evidence="1">Single-pass membrane protein</topology>
    </subcellularLocation>
</comment>
<dbReference type="PROSITE" id="PS50835">
    <property type="entry name" value="IG_LIKE"/>
    <property type="match status" value="2"/>
</dbReference>
<dbReference type="SMART" id="SM00409">
    <property type="entry name" value="IG"/>
    <property type="match status" value="2"/>
</dbReference>
<keyword evidence="2 4" id="KW-0472">Membrane</keyword>
<feature type="transmembrane region" description="Helical" evidence="4">
    <location>
        <begin position="239"/>
        <end position="260"/>
    </location>
</feature>
<evidence type="ECO:0000259" key="5">
    <source>
        <dbReference type="PROSITE" id="PS50835"/>
    </source>
</evidence>
<feature type="domain" description="Ig-like" evidence="5">
    <location>
        <begin position="152"/>
        <end position="230"/>
    </location>
</feature>
<keyword evidence="4" id="KW-1133">Transmembrane helix</keyword>
<evidence type="ECO:0000256" key="2">
    <source>
        <dbReference type="ARBA" id="ARBA00023136"/>
    </source>
</evidence>
<dbReference type="Pfam" id="PF13895">
    <property type="entry name" value="Ig_2"/>
    <property type="match status" value="1"/>
</dbReference>
<gene>
    <name evidence="6" type="ORF">JOB18_013680</name>
</gene>
<accession>A0AAV6T574</accession>
<dbReference type="Pfam" id="PF08205">
    <property type="entry name" value="C2-set_2"/>
    <property type="match status" value="1"/>
</dbReference>
<keyword evidence="7" id="KW-1185">Reference proteome</keyword>
<dbReference type="InterPro" id="IPR003599">
    <property type="entry name" value="Ig_sub"/>
</dbReference>
<proteinExistence type="predicted"/>
<keyword evidence="4" id="KW-0812">Transmembrane</keyword>
<protein>
    <submittedName>
        <fullName evidence="6">B-cell receptor CD22-like</fullName>
    </submittedName>
</protein>
<dbReference type="GO" id="GO:0016020">
    <property type="term" value="C:membrane"/>
    <property type="evidence" value="ECO:0007669"/>
    <property type="project" value="UniProtKB-SubCell"/>
</dbReference>
<evidence type="ECO:0000256" key="3">
    <source>
        <dbReference type="ARBA" id="ARBA00023157"/>
    </source>
</evidence>
<keyword evidence="6" id="KW-0675">Receptor</keyword>
<evidence type="ECO:0000256" key="1">
    <source>
        <dbReference type="ARBA" id="ARBA00004167"/>
    </source>
</evidence>
<evidence type="ECO:0000313" key="7">
    <source>
        <dbReference type="Proteomes" id="UP000693946"/>
    </source>
</evidence>
<evidence type="ECO:0000256" key="4">
    <source>
        <dbReference type="SAM" id="Phobius"/>
    </source>
</evidence>
<keyword evidence="3" id="KW-1015">Disulfide bond</keyword>
<comment type="caution">
    <text evidence="6">The sequence shown here is derived from an EMBL/GenBank/DDBJ whole genome shotgun (WGS) entry which is preliminary data.</text>
</comment>
<dbReference type="Proteomes" id="UP000693946">
    <property type="component" value="Linkage Group LG1"/>
</dbReference>
<dbReference type="PANTHER" id="PTHR46484">
    <property type="entry name" value="SI:CH211-171H4.5-RELATED"/>
    <property type="match status" value="1"/>
</dbReference>
<sequence length="341" mass="37605">MRHVSVVKLRKWLFKNERTLVSQLHAVEKYHCVNMEAVGAFLSVLVVSDSPPSPTLEIPPDLKENKSVTLTCSAPTPCPGSTPRLTWHLQQDPPNEMKKNPDGTFTTRIKRTFILSDRDDGSSVSCSATYPVNEGQEKTVEKIVSLSVSYAPKDTVVSISRSEGHQVNMTCSSRAKPSVSRFSWNKKNLDKDMEVAEGADLSVTFTDGDIYFCEAFNAVGHQRSAEIQLTEKSLLWKPIVGGIVGFVLLVCAVVIFVCLLKSKRPSVPQTPRSAGGVHVDPQSDGENIHYGEINFSKRRHEASSSLVPQDGGRKQDTVYAQVNVSMSTEGHEDIYAQVKKN</sequence>
<dbReference type="EMBL" id="JAGKHQ010000001">
    <property type="protein sequence ID" value="KAG7524546.1"/>
    <property type="molecule type" value="Genomic_DNA"/>
</dbReference>
<name>A0AAV6T574_SOLSE</name>
<dbReference type="InterPro" id="IPR007110">
    <property type="entry name" value="Ig-like_dom"/>
</dbReference>